<dbReference type="InterPro" id="IPR050733">
    <property type="entry name" value="Vitellogenin/Apolipophorin"/>
</dbReference>
<dbReference type="InterPro" id="IPR015816">
    <property type="entry name" value="Vitellinogen_b-sht_N"/>
</dbReference>
<dbReference type="PANTHER" id="PTHR23345:SF33">
    <property type="entry name" value="CROSSVEINLESS D"/>
    <property type="match status" value="1"/>
</dbReference>
<dbReference type="SMART" id="SM00638">
    <property type="entry name" value="LPD_N"/>
    <property type="match status" value="1"/>
</dbReference>
<comment type="caution">
    <text evidence="5">The sequence shown here is derived from an EMBL/GenBank/DDBJ whole genome shotgun (WGS) entry which is preliminary data.</text>
</comment>
<dbReference type="PANTHER" id="PTHR23345">
    <property type="entry name" value="VITELLOGENIN-RELATED"/>
    <property type="match status" value="1"/>
</dbReference>
<dbReference type="InterPro" id="IPR001747">
    <property type="entry name" value="Vitellogenin_N"/>
</dbReference>
<dbReference type="Gene3D" id="1.25.10.20">
    <property type="entry name" value="Vitellinogen, superhelical"/>
    <property type="match status" value="2"/>
</dbReference>
<dbReference type="EMBL" id="JAHXZJ010001119">
    <property type="protein sequence ID" value="KAH0553980.1"/>
    <property type="molecule type" value="Genomic_DNA"/>
</dbReference>
<name>A0AAV7IMN3_COTGL</name>
<dbReference type="InterPro" id="IPR011030">
    <property type="entry name" value="Lipovitellin_superhlx_dom"/>
</dbReference>
<dbReference type="PROSITE" id="PS51211">
    <property type="entry name" value="VITELLOGENIN"/>
    <property type="match status" value="2"/>
</dbReference>
<feature type="domain" description="Vitellogenin" evidence="4">
    <location>
        <begin position="1528"/>
        <end position="2181"/>
    </location>
</feature>
<accession>A0AAV7IMN3</accession>
<dbReference type="SUPFAM" id="SSF48431">
    <property type="entry name" value="Lipovitellin-phosvitin complex, superhelical domain"/>
    <property type="match status" value="2"/>
</dbReference>
<dbReference type="SUPFAM" id="SSF56968">
    <property type="entry name" value="Lipovitellin-phosvitin complex, beta-sheet shell regions"/>
    <property type="match status" value="2"/>
</dbReference>
<keyword evidence="1 3" id="KW-0732">Signal</keyword>
<evidence type="ECO:0000313" key="5">
    <source>
        <dbReference type="EMBL" id="KAH0553980.1"/>
    </source>
</evidence>
<feature type="chain" id="PRO_5043798540" description="Vitellogenin domain-containing protein" evidence="3">
    <location>
        <begin position="24"/>
        <end position="2525"/>
    </location>
</feature>
<dbReference type="Pfam" id="PF01347">
    <property type="entry name" value="Vitellogenin_N"/>
    <property type="match status" value="2"/>
</dbReference>
<evidence type="ECO:0000256" key="3">
    <source>
        <dbReference type="SAM" id="SignalP"/>
    </source>
</evidence>
<dbReference type="Proteomes" id="UP000826195">
    <property type="component" value="Unassembled WGS sequence"/>
</dbReference>
<evidence type="ECO:0000313" key="6">
    <source>
        <dbReference type="Proteomes" id="UP000826195"/>
    </source>
</evidence>
<dbReference type="GO" id="GO:0005319">
    <property type="term" value="F:lipid transporter activity"/>
    <property type="evidence" value="ECO:0007669"/>
    <property type="project" value="InterPro"/>
</dbReference>
<reference evidence="5 6" key="1">
    <citation type="journal article" date="2021" name="J. Hered.">
        <title>A chromosome-level genome assembly of the parasitoid wasp, Cotesia glomerata (Hymenoptera: Braconidae).</title>
        <authorList>
            <person name="Pinto B.J."/>
            <person name="Weis J.J."/>
            <person name="Gamble T."/>
            <person name="Ode P.J."/>
            <person name="Paul R."/>
            <person name="Zaspel J.M."/>
        </authorList>
    </citation>
    <scope>NUCLEOTIDE SEQUENCE [LARGE SCALE GENOMIC DNA]</scope>
    <source>
        <strain evidence="5">CgM1</strain>
    </source>
</reference>
<dbReference type="InterPro" id="IPR015819">
    <property type="entry name" value="Lipid_transp_b-sht_shell"/>
</dbReference>
<sequence length="2525" mass="287509">MARGMKFIAALLVFIISINESIQESIPGLFPREKTLIYNYYGDVKAGIIEPAAYASQYSISGKLHIKHDTSDPKYQNSYLISLQDVKTGLHNGNAAHYEPTKILMPILEAAKVIEDPFIVVYDDFGQVEGVKIPEEEPLWSTNIKMAMASMLQLDLKNMKIDGPIKPHSFMVQEKSIHGDCWTSYDVHAKLPTNDQQDSPIVVTKFASPKNCTNYNVHVFDQMDAERCDVPKVVPINMAARRLFEISYKNNSILIEKLIAHGGVNYFPWLGRSEAHYVLNNASFILDKVVTSSEISLPEVDFEDIPLTTDISYQRPQDYYAENAAVDITNGRNIVNQDVIISKLVNMLNEAVDYLEKNHIDPKEPDSINSQTINRILDIMSFMEISSFEEGFAQIRNVSTDRDEFIKSLFINIIPQVGTPASNVFIWNLVKNKEVTNGEALSMLAKMAFYVRVPNKDFLIKMEPLLYSSGFLHPEIRKISILSFATMIYKTFKNMPVDEISDILDPYLTYFYDGVINEPSYTLKIGYLMAIGNVQVGKIYKLLAPIIRGDISVSENPSHIRLMAIWAISKSVSNDYNAAHDLLWPVMSDYTLPLKLRIAAYDILIRQAPSMENILHIYWFMVYEKSEYLYNYHHTTIKSLANSLDPCDAKLRELTTKIMRFTKIHQPVPHELSASYMIDSIDRIYGHGESFRISLIHDEPTGNLEVIYLEHTIVESHKKVNHWGIYLNAEGIYDFINQLDPLNKFFSITDKNILNILKKAAENIAPVKKMHVDAVLITYGRAISAFHINEDLIGDFVGLTYPSLLKIWNNNVFGIKYQNIYEQIVISEMGLPVILETKTPTLYSIKLIHDSTPQGSLKVGIDAKLWHHQDYAMSIYNPLVNIWHSIRRSSVLNAALPAQFIFGLDFEPKILKLRYPILDAEQLSTLGIMTHTKDITVVTDNEDNILETACPNCTHQVVVSKGDELKNKFEQTLDLQALGLQITAGIFDCENEITPILINKEWVRALFKERKNSWDSILLHSVLGIRQQLKNSVISPSMGSCGKIVKISPSATYPTSHVDMSFKISYENLDMIDKIPSLLEEHKLNMLATLDAISASTNTSAESWYLNLGINIPKGHLKNSLKAQIRRVTSENENLKICIDGQKIYSPIVGDPLKVGLTKEETNGKFIISMDHADDDQCHRNETLVTITIKGELTNEQKKLFIKDSINSACNKDINNPLYKSSSILLPKTVNCLDETIRHTTLRKYTCNIAHKNVPRNIASKIFQLEDIIKSEVLPHIKYTNENFTEQDTAKIIIGFPMNLKTVNVSVITPYRSYDLIEVDLNIENNPPRLNGFGSDYNKNLWGFPLDNTRFDMKFLALYSLGRKKMCSVYPKVVLTVDGGEIPYSIPSEWILVSGDCTYDRFAIFVKNIDDKLALRIYRGDDVVEMIPSDNNTIQVKVNDEIIDPTLNGTYVPKNAQYFWTLKITRFGEHVIATMENEIIVIGHTEGSVSLMIDQTLYRRINGLCAILGCLAIVSAHHNDAISFPSLFSYGKYYYYKYNADLKAGTLEPAKSDSEYIIEGIFYIARYNSEALLVGLQNVSIGLKNGRSADLENPAFYVPIPEAAKDLEKSIILHYNYKGLKSMQFLSEESAWSKNIKFAWASILQLSFNNASINSPEKIQVYSASEKTIYGECPTNYIIDANHPEINETQDVFVKKFYSPSQCSKFNTLVSNSDESIYNTASHMLYGLKKEGDNFSLEEINSIGQFHFCPFRNENDTFYIHINVTYNLKEIVSSENSLLIADFNNSLLFHDWTYESSKSNYGENTASDLTSGRHDVNQKNLKDKIKQLLIIAANYIEKNQNEAKELNWEQGKTINKILRLLYQADILSLEEIFNSFKNASSQTEHTAGDLLKGILPHIGTAASSFFIKDLVKNKLVSDSTAMELLVKLPFYIREHSEILMELETLFDNESLDPKVRKSAILSYSTLISRTFGNKNNESLKKYQKAYYDHLINEKNYDFQQIYIFALGNILNGADSNYLAPIVKGVVKINPNPNGIRLLASRAIQTSLKSDYAFGSDLFWSIMADYTLPSTLRISAYEYLIYNAQSEADVLRIHWFIVYENSKHLYNYHCSLIRDLAVSSDPSEAQLKEITLKIWRFIDSPEKISDKMSISQTHNAVDDNGNGFKIRFSLIYNEEKNVIEQFYAEQIFFEGHKTVTNWGIYLNVEGMDYLLTLLNNDVVKIKGSFTQAFIIELIKKFPAAMAAMPDSHMVIVLFYKSRPVLSDYYTAQSWKNLKNDIDTVLKAFDTPSNNGTLNTSNQVTTLYDVFYHSLYEYNFINDLGIPFTFSGLSPAVYAVNVSRNESKEAKSIQTEIEAKMWLVREYGILMYNPFIDVWHIAVQTSIVLFRGSLENNVYLNSVLEFINADYPKQLDIKFIEADVIIIDKKSVAIDDDSSSPYSKYLIVTRDANNLKNTTTIVLNQNDQFEWQTTSFDCDNEAGIISSEQWLKQWLHNNYELDLFPISRELKNCGNFVKIQPIDKVTPSRFV</sequence>
<comment type="caution">
    <text evidence="2">Lacks conserved residue(s) required for the propagation of feature annotation.</text>
</comment>
<keyword evidence="6" id="KW-1185">Reference proteome</keyword>
<organism evidence="5 6">
    <name type="scientific">Cotesia glomerata</name>
    <name type="common">Lepidopteran parasitic wasp</name>
    <name type="synonym">Apanteles glomeratus</name>
    <dbReference type="NCBI Taxonomy" id="32391"/>
    <lineage>
        <taxon>Eukaryota</taxon>
        <taxon>Metazoa</taxon>
        <taxon>Ecdysozoa</taxon>
        <taxon>Arthropoda</taxon>
        <taxon>Hexapoda</taxon>
        <taxon>Insecta</taxon>
        <taxon>Pterygota</taxon>
        <taxon>Neoptera</taxon>
        <taxon>Endopterygota</taxon>
        <taxon>Hymenoptera</taxon>
        <taxon>Apocrita</taxon>
        <taxon>Ichneumonoidea</taxon>
        <taxon>Braconidae</taxon>
        <taxon>Microgastrinae</taxon>
        <taxon>Cotesia</taxon>
    </lineage>
</organism>
<evidence type="ECO:0000256" key="2">
    <source>
        <dbReference type="PROSITE-ProRule" id="PRU00557"/>
    </source>
</evidence>
<protein>
    <recommendedName>
        <fullName evidence="4">Vitellogenin domain-containing protein</fullName>
    </recommendedName>
</protein>
<feature type="domain" description="Vitellogenin" evidence="4">
    <location>
        <begin position="29"/>
        <end position="708"/>
    </location>
</feature>
<dbReference type="Gene3D" id="2.30.230.10">
    <property type="entry name" value="Lipovitellin, beta-sheet shell regions, chain A"/>
    <property type="match status" value="2"/>
</dbReference>
<gene>
    <name evidence="5" type="ORF">KQX54_006752</name>
</gene>
<evidence type="ECO:0000259" key="4">
    <source>
        <dbReference type="PROSITE" id="PS51211"/>
    </source>
</evidence>
<proteinExistence type="predicted"/>
<feature type="signal peptide" evidence="3">
    <location>
        <begin position="1"/>
        <end position="23"/>
    </location>
</feature>
<evidence type="ECO:0000256" key="1">
    <source>
        <dbReference type="ARBA" id="ARBA00022729"/>
    </source>
</evidence>